<dbReference type="Proteomes" id="UP001500827">
    <property type="component" value="Unassembled WGS sequence"/>
</dbReference>
<dbReference type="Gene3D" id="3.90.1010.10">
    <property type="match status" value="1"/>
</dbReference>
<keyword evidence="3" id="KW-1185">Reference proteome</keyword>
<dbReference type="EMBL" id="BAABBM010000001">
    <property type="protein sequence ID" value="GAA3892669.1"/>
    <property type="molecule type" value="Genomic_DNA"/>
</dbReference>
<evidence type="ECO:0000313" key="2">
    <source>
        <dbReference type="EMBL" id="GAA3892669.1"/>
    </source>
</evidence>
<accession>A0ABP7L2G4</accession>
<name>A0ABP7L2G4_9SPHN</name>
<sequence length="139" mass="15127">MSDPLYTTQILRLAASLSDPHPLDREDGIAEVRSPTCGSRVRIAVQLDEHRRVERLSMEVQACAFGQASAALVEQHCRGRTHGQVAAAMVDLSRWLANEHDHHGSWPGVAVLAPARSRQARHGAILLPFRALLAALDAA</sequence>
<proteinExistence type="predicted"/>
<reference evidence="3" key="1">
    <citation type="journal article" date="2019" name="Int. J. Syst. Evol. Microbiol.">
        <title>The Global Catalogue of Microorganisms (GCM) 10K type strain sequencing project: providing services to taxonomists for standard genome sequencing and annotation.</title>
        <authorList>
            <consortium name="The Broad Institute Genomics Platform"/>
            <consortium name="The Broad Institute Genome Sequencing Center for Infectious Disease"/>
            <person name="Wu L."/>
            <person name="Ma J."/>
        </authorList>
    </citation>
    <scope>NUCLEOTIDE SEQUENCE [LARGE SCALE GENOMIC DNA]</scope>
    <source>
        <strain evidence="3">JCM 17543</strain>
    </source>
</reference>
<dbReference type="InterPro" id="IPR002871">
    <property type="entry name" value="NIF_FeS_clus_asmbl_NifU_N"/>
</dbReference>
<feature type="domain" description="NIF system FeS cluster assembly NifU N-terminal" evidence="1">
    <location>
        <begin position="23"/>
        <end position="84"/>
    </location>
</feature>
<dbReference type="SUPFAM" id="SSF82649">
    <property type="entry name" value="SufE/NifU"/>
    <property type="match status" value="1"/>
</dbReference>
<evidence type="ECO:0000313" key="3">
    <source>
        <dbReference type="Proteomes" id="UP001500827"/>
    </source>
</evidence>
<comment type="caution">
    <text evidence="2">The sequence shown here is derived from an EMBL/GenBank/DDBJ whole genome shotgun (WGS) entry which is preliminary data.</text>
</comment>
<organism evidence="2 3">
    <name type="scientific">Sphingomonas limnosediminicola</name>
    <dbReference type="NCBI Taxonomy" id="940133"/>
    <lineage>
        <taxon>Bacteria</taxon>
        <taxon>Pseudomonadati</taxon>
        <taxon>Pseudomonadota</taxon>
        <taxon>Alphaproteobacteria</taxon>
        <taxon>Sphingomonadales</taxon>
        <taxon>Sphingomonadaceae</taxon>
        <taxon>Sphingomonas</taxon>
    </lineage>
</organism>
<evidence type="ECO:0000259" key="1">
    <source>
        <dbReference type="Pfam" id="PF01592"/>
    </source>
</evidence>
<gene>
    <name evidence="2" type="ORF">GCM10022276_09830</name>
</gene>
<protein>
    <submittedName>
        <fullName evidence="2">Iron-sulfur cluster assembly scaffold protein</fullName>
    </submittedName>
</protein>
<dbReference type="Pfam" id="PF01592">
    <property type="entry name" value="NifU_N"/>
    <property type="match status" value="1"/>
</dbReference>
<dbReference type="CDD" id="cd06664">
    <property type="entry name" value="IscU_like"/>
    <property type="match status" value="1"/>
</dbReference>
<dbReference type="RefSeq" id="WP_344698571.1">
    <property type="nucleotide sequence ID" value="NZ_BAABBM010000001.1"/>
</dbReference>